<proteinExistence type="predicted"/>
<gene>
    <name evidence="1" type="ORF">SAMN05444388_101107</name>
</gene>
<accession>A0A1M5FUB9</accession>
<sequence>MKKKLIYLLIILLLISCKKGEPILIKQVATDEMATINLNYQYAATKDSICLTIPIEFEIIQKLPDLKSINLYYIKINNRRLLDDIADYQVYDKLNKKTPIYFSLDKNQLSSQRTFKIIVEIRTQMISKNVAQELLKRYSINQPIETLKLNDTIKLKSVTEFKKENKKIIDSFRRINDSIVFVYFNGEESKIIKTKINW</sequence>
<protein>
    <recommendedName>
        <fullName evidence="3">Lipoprotein</fullName>
    </recommendedName>
</protein>
<name>A0A1M5FUB9_FLAJO</name>
<evidence type="ECO:0000313" key="2">
    <source>
        <dbReference type="Proteomes" id="UP000184112"/>
    </source>
</evidence>
<organism evidence="1 2">
    <name type="scientific">Flavobacterium johnsoniae</name>
    <name type="common">Cytophaga johnsonae</name>
    <dbReference type="NCBI Taxonomy" id="986"/>
    <lineage>
        <taxon>Bacteria</taxon>
        <taxon>Pseudomonadati</taxon>
        <taxon>Bacteroidota</taxon>
        <taxon>Flavobacteriia</taxon>
        <taxon>Flavobacteriales</taxon>
        <taxon>Flavobacteriaceae</taxon>
        <taxon>Flavobacterium</taxon>
    </lineage>
</organism>
<evidence type="ECO:0008006" key="3">
    <source>
        <dbReference type="Google" id="ProtNLM"/>
    </source>
</evidence>
<dbReference type="Gene3D" id="3.30.930.10">
    <property type="entry name" value="Bira Bifunctional Protein, Domain 2"/>
    <property type="match status" value="1"/>
</dbReference>
<dbReference type="AlphaFoldDB" id="A0A1M5FUB9"/>
<evidence type="ECO:0000313" key="1">
    <source>
        <dbReference type="EMBL" id="SHF95135.1"/>
    </source>
</evidence>
<dbReference type="PROSITE" id="PS51257">
    <property type="entry name" value="PROKAR_LIPOPROTEIN"/>
    <property type="match status" value="1"/>
</dbReference>
<dbReference type="Proteomes" id="UP000184112">
    <property type="component" value="Unassembled WGS sequence"/>
</dbReference>
<dbReference type="EMBL" id="FQWH01000001">
    <property type="protein sequence ID" value="SHF95135.1"/>
    <property type="molecule type" value="Genomic_DNA"/>
</dbReference>
<dbReference type="InterPro" id="IPR045864">
    <property type="entry name" value="aa-tRNA-synth_II/BPL/LPL"/>
</dbReference>
<reference evidence="1 2" key="1">
    <citation type="submission" date="2016-11" db="EMBL/GenBank/DDBJ databases">
        <authorList>
            <person name="Jaros S."/>
            <person name="Januszkiewicz K."/>
            <person name="Wedrychowicz H."/>
        </authorList>
    </citation>
    <scope>NUCLEOTIDE SEQUENCE [LARGE SCALE GENOMIC DNA]</scope>
    <source>
        <strain evidence="1 2">DSM 6792</strain>
    </source>
</reference>
<dbReference type="RefSeq" id="WP_073407783.1">
    <property type="nucleotide sequence ID" value="NZ_FQWH01000001.1"/>
</dbReference>